<dbReference type="GO" id="GO:1901982">
    <property type="term" value="F:maltose binding"/>
    <property type="evidence" value="ECO:0007669"/>
    <property type="project" value="TreeGrafter"/>
</dbReference>
<dbReference type="OrthoDB" id="366726at2"/>
<feature type="chain" id="PRO_5038948664" evidence="5">
    <location>
        <begin position="23"/>
        <end position="426"/>
    </location>
</feature>
<dbReference type="SUPFAM" id="SSF53850">
    <property type="entry name" value="Periplasmic binding protein-like II"/>
    <property type="match status" value="1"/>
</dbReference>
<dbReference type="PANTHER" id="PTHR30061">
    <property type="entry name" value="MALTOSE-BINDING PERIPLASMIC PROTEIN"/>
    <property type="match status" value="1"/>
</dbReference>
<evidence type="ECO:0000313" key="7">
    <source>
        <dbReference type="Proteomes" id="UP000295621"/>
    </source>
</evidence>
<evidence type="ECO:0000313" key="6">
    <source>
        <dbReference type="EMBL" id="TDC50811.1"/>
    </source>
</evidence>
<dbReference type="GO" id="GO:0042956">
    <property type="term" value="P:maltodextrin transmembrane transport"/>
    <property type="evidence" value="ECO:0007669"/>
    <property type="project" value="TreeGrafter"/>
</dbReference>
<dbReference type="Proteomes" id="UP000295621">
    <property type="component" value="Unassembled WGS sequence"/>
</dbReference>
<dbReference type="PANTHER" id="PTHR30061:SF50">
    <property type="entry name" value="MALTOSE_MALTODEXTRIN-BINDING PERIPLASMIC PROTEIN"/>
    <property type="match status" value="1"/>
</dbReference>
<comment type="caution">
    <text evidence="6">The sequence shown here is derived from an EMBL/GenBank/DDBJ whole genome shotgun (WGS) entry which is preliminary data.</text>
</comment>
<feature type="region of interest" description="Disordered" evidence="4">
    <location>
        <begin position="29"/>
        <end position="52"/>
    </location>
</feature>
<dbReference type="GO" id="GO:0015768">
    <property type="term" value="P:maltose transport"/>
    <property type="evidence" value="ECO:0007669"/>
    <property type="project" value="TreeGrafter"/>
</dbReference>
<dbReference type="InterPro" id="IPR006059">
    <property type="entry name" value="SBP"/>
</dbReference>
<keyword evidence="2" id="KW-0813">Transport</keyword>
<keyword evidence="3 5" id="KW-0732">Signal</keyword>
<organism evidence="6 7">
    <name type="scientific">Jiangella ureilytica</name>
    <dbReference type="NCBI Taxonomy" id="2530374"/>
    <lineage>
        <taxon>Bacteria</taxon>
        <taxon>Bacillati</taxon>
        <taxon>Actinomycetota</taxon>
        <taxon>Actinomycetes</taxon>
        <taxon>Jiangellales</taxon>
        <taxon>Jiangellaceae</taxon>
        <taxon>Jiangella</taxon>
    </lineage>
</organism>
<comment type="similarity">
    <text evidence="1">Belongs to the bacterial solute-binding protein 1 family.</text>
</comment>
<evidence type="ECO:0000256" key="2">
    <source>
        <dbReference type="ARBA" id="ARBA00022448"/>
    </source>
</evidence>
<accession>A0A4R4RM46</accession>
<evidence type="ECO:0000256" key="3">
    <source>
        <dbReference type="ARBA" id="ARBA00022729"/>
    </source>
</evidence>
<sequence length="426" mass="44597">MRHFPRTPLAVATAVATATLLAACGSGFDDSDDGGSGEPSEASGGDTGEPASLTVMIGSSGEAETVAVQEATARWADETGNEVEVIPAQDLVQQLQQGFAGGNPPDLFYVSPDRFRMFAEGGSLYPYGDQIEDAEDIYQSLRDAFTYEDELYCAPKDGGVHALVIDTEAWAAAGLTEADYPQDWDQLASVAQTLTADGRVGLAFTGDYNPVGSFMLAGGGFFVNDDQTEVTADTPENLATLEYLEQNMDAGSFAFAPNIDAAWGGEALGSGKSAMTIEGAWIVGALQNDFPDRQWTAVPMPAGPGGQASTAFTNCWGIAADSENQAAAVDLVNFLIAPEEQQAFAEAFGPIPSRAGLADWNAETFPEKAAFAEGMETARSQVAVPGFESVLADFNTQLEGMAAGTVTPEQALQALQTNGEAVLTQE</sequence>
<gene>
    <name evidence="6" type="ORF">E1212_13745</name>
</gene>
<protein>
    <submittedName>
        <fullName evidence="6">Extracellular solute-binding protein</fullName>
    </submittedName>
</protein>
<dbReference type="GO" id="GO:0055052">
    <property type="term" value="C:ATP-binding cassette (ABC) transporter complex, substrate-binding subunit-containing"/>
    <property type="evidence" value="ECO:0007669"/>
    <property type="project" value="TreeGrafter"/>
</dbReference>
<dbReference type="PROSITE" id="PS51257">
    <property type="entry name" value="PROKAR_LIPOPROTEIN"/>
    <property type="match status" value="1"/>
</dbReference>
<dbReference type="AlphaFoldDB" id="A0A4R4RM46"/>
<evidence type="ECO:0000256" key="5">
    <source>
        <dbReference type="SAM" id="SignalP"/>
    </source>
</evidence>
<feature type="signal peptide" evidence="5">
    <location>
        <begin position="1"/>
        <end position="22"/>
    </location>
</feature>
<keyword evidence="7" id="KW-1185">Reference proteome</keyword>
<evidence type="ECO:0000256" key="1">
    <source>
        <dbReference type="ARBA" id="ARBA00008520"/>
    </source>
</evidence>
<evidence type="ECO:0000256" key="4">
    <source>
        <dbReference type="SAM" id="MobiDB-lite"/>
    </source>
</evidence>
<dbReference type="EMBL" id="SMKL01000027">
    <property type="protein sequence ID" value="TDC50811.1"/>
    <property type="molecule type" value="Genomic_DNA"/>
</dbReference>
<reference evidence="6 7" key="1">
    <citation type="submission" date="2019-02" db="EMBL/GenBank/DDBJ databases">
        <title>Draft genome sequences of novel Actinobacteria.</title>
        <authorList>
            <person name="Sahin N."/>
            <person name="Ay H."/>
            <person name="Saygin H."/>
        </authorList>
    </citation>
    <scope>NUCLEOTIDE SEQUENCE [LARGE SCALE GENOMIC DNA]</scope>
    <source>
        <strain evidence="6 7">KC603</strain>
    </source>
</reference>
<dbReference type="Gene3D" id="3.40.190.10">
    <property type="entry name" value="Periplasmic binding protein-like II"/>
    <property type="match status" value="1"/>
</dbReference>
<dbReference type="Pfam" id="PF01547">
    <property type="entry name" value="SBP_bac_1"/>
    <property type="match status" value="1"/>
</dbReference>
<proteinExistence type="inferred from homology"/>
<name>A0A4R4RM46_9ACTN</name>